<feature type="region of interest" description="Disordered" evidence="2">
    <location>
        <begin position="404"/>
        <end position="467"/>
    </location>
</feature>
<dbReference type="Gene3D" id="6.10.250.1710">
    <property type="match status" value="1"/>
</dbReference>
<reference evidence="3 4" key="1">
    <citation type="submission" date="2017-02" db="EMBL/GenBank/DDBJ databases">
        <title>Genomes of Trichoderma spp. with biocontrol activity.</title>
        <authorList>
            <person name="Gardiner D."/>
            <person name="Kazan K."/>
            <person name="Vos C."/>
            <person name="Harvey P."/>
        </authorList>
    </citation>
    <scope>NUCLEOTIDE SEQUENCE [LARGE SCALE GENOMIC DNA]</scope>
    <source>
        <strain evidence="3 4">Tr1</strain>
    </source>
</reference>
<sequence>MRTSSANPSPFALGIEMGELSDYLVQNDPNFRKARLPALYSDFRSQKTLNPDGYQANVSAWLLALARLASDGLLSRQGSKSSALVFDLDESLRRSLDSKQFGQPLALGTVINEALAQKDLIPLQSFLQSNQSIYQQSWSQVPWNLMGWTLRQLGVIDPSRGEDKIPKGNYVVMKNVETASRELGERIAGKAPRYDRVFTRGQFQALFTSVLAEEQRLSNTDTDVLLKFLSRDKDMIEYDGHTVRIRGSGEARGITEEDSSIASIKELASNLEHQIDLLNGRIDELDQEARNAVLRKNRVAALAALKSKKRAESSLSTRYATLHQLEEVASKLQQASDQVQLVKVMESSANALESLNTQIGSADKVENTMDRLRDQMSATDEITAILAEPTGMIVDEEEIDEELEAMEREQKKEEEEKQRRKEEAKEASKAMKDLDELPSVPTRDVSERIGAQSPTRETGIGRLTLDG</sequence>
<organism evidence="3 4">
    <name type="scientific">Trichoderma harzianum</name>
    <name type="common">Hypocrea lixii</name>
    <dbReference type="NCBI Taxonomy" id="5544"/>
    <lineage>
        <taxon>Eukaryota</taxon>
        <taxon>Fungi</taxon>
        <taxon>Dikarya</taxon>
        <taxon>Ascomycota</taxon>
        <taxon>Pezizomycotina</taxon>
        <taxon>Sordariomycetes</taxon>
        <taxon>Hypocreomycetidae</taxon>
        <taxon>Hypocreales</taxon>
        <taxon>Hypocreaceae</taxon>
        <taxon>Trichoderma</taxon>
    </lineage>
</organism>
<evidence type="ECO:0008006" key="5">
    <source>
        <dbReference type="Google" id="ProtNLM"/>
    </source>
</evidence>
<evidence type="ECO:0000256" key="1">
    <source>
        <dbReference type="SAM" id="Coils"/>
    </source>
</evidence>
<dbReference type="Pfam" id="PF25880">
    <property type="entry name" value="WHD_CHMP7_1st"/>
    <property type="match status" value="1"/>
</dbReference>
<feature type="coiled-coil region" evidence="1">
    <location>
        <begin position="261"/>
        <end position="295"/>
    </location>
</feature>
<dbReference type="PANTHER" id="PTHR22761:SF18">
    <property type="entry name" value="SORTING PROTEIN SNF7 FAMILY PROTEIN, PUTATIVE (AFU_ORTHOLOGUE AFUA_2G16692)-RELATED"/>
    <property type="match status" value="1"/>
</dbReference>
<proteinExistence type="predicted"/>
<dbReference type="GO" id="GO:0006900">
    <property type="term" value="P:vesicle budding from membrane"/>
    <property type="evidence" value="ECO:0007669"/>
    <property type="project" value="TreeGrafter"/>
</dbReference>
<dbReference type="GO" id="GO:0009898">
    <property type="term" value="C:cytoplasmic side of plasma membrane"/>
    <property type="evidence" value="ECO:0007669"/>
    <property type="project" value="TreeGrafter"/>
</dbReference>
<dbReference type="GO" id="GO:0005771">
    <property type="term" value="C:multivesicular body"/>
    <property type="evidence" value="ECO:0007669"/>
    <property type="project" value="TreeGrafter"/>
</dbReference>
<protein>
    <recommendedName>
        <fullName evidence="5">Snf7 family protein</fullName>
    </recommendedName>
</protein>
<dbReference type="Proteomes" id="UP000236290">
    <property type="component" value="Unassembled WGS sequence"/>
</dbReference>
<dbReference type="GO" id="GO:0000815">
    <property type="term" value="C:ESCRT III complex"/>
    <property type="evidence" value="ECO:0007669"/>
    <property type="project" value="TreeGrafter"/>
</dbReference>
<accession>A0A2K0U5I1</accession>
<gene>
    <name evidence="3" type="ORF">THARTR1_06541</name>
</gene>
<dbReference type="GO" id="GO:0032511">
    <property type="term" value="P:late endosome to vacuole transport via multivesicular body sorting pathway"/>
    <property type="evidence" value="ECO:0007669"/>
    <property type="project" value="TreeGrafter"/>
</dbReference>
<evidence type="ECO:0000313" key="3">
    <source>
        <dbReference type="EMBL" id="PNP53026.1"/>
    </source>
</evidence>
<evidence type="ECO:0000256" key="2">
    <source>
        <dbReference type="SAM" id="MobiDB-lite"/>
    </source>
</evidence>
<dbReference type="EMBL" id="MTYI01000089">
    <property type="protein sequence ID" value="PNP53026.1"/>
    <property type="molecule type" value="Genomic_DNA"/>
</dbReference>
<evidence type="ECO:0000313" key="4">
    <source>
        <dbReference type="Proteomes" id="UP000236290"/>
    </source>
</evidence>
<dbReference type="PANTHER" id="PTHR22761">
    <property type="entry name" value="CHARGED MULTIVESICULAR BODY PROTEIN"/>
    <property type="match status" value="1"/>
</dbReference>
<dbReference type="OrthoDB" id="10250120at2759"/>
<dbReference type="AlphaFoldDB" id="A0A2K0U5I1"/>
<keyword evidence="1" id="KW-0175">Coiled coil</keyword>
<dbReference type="InterPro" id="IPR005024">
    <property type="entry name" value="Snf7_fam"/>
</dbReference>
<dbReference type="Pfam" id="PF03357">
    <property type="entry name" value="Snf7"/>
    <property type="match status" value="1"/>
</dbReference>
<comment type="caution">
    <text evidence="3">The sequence shown here is derived from an EMBL/GenBank/DDBJ whole genome shotgun (WGS) entry which is preliminary data.</text>
</comment>
<feature type="compositionally biased region" description="Basic and acidic residues" evidence="2">
    <location>
        <begin position="405"/>
        <end position="435"/>
    </location>
</feature>
<name>A0A2K0U5I1_TRIHA</name>
<dbReference type="Gene3D" id="1.10.287.1060">
    <property type="entry name" value="ESAT-6-like"/>
    <property type="match status" value="1"/>
</dbReference>